<protein>
    <submittedName>
        <fullName evidence="11">CDP-diacylglycerol-glycerol-3-phosphate 3-phosphatidyltransferase</fullName>
    </submittedName>
</protein>
<evidence type="ECO:0000256" key="3">
    <source>
        <dbReference type="ARBA" id="ARBA00022679"/>
    </source>
</evidence>
<evidence type="ECO:0000256" key="2">
    <source>
        <dbReference type="ARBA" id="ARBA00022516"/>
    </source>
</evidence>
<keyword evidence="3 10" id="KW-0808">Transferase</keyword>
<evidence type="ECO:0000256" key="6">
    <source>
        <dbReference type="ARBA" id="ARBA00023098"/>
    </source>
</evidence>
<gene>
    <name evidence="11" type="ORF">PG999_011415</name>
</gene>
<dbReference type="InterPro" id="IPR048254">
    <property type="entry name" value="CDP_ALCOHOL_P_TRANSF_CS"/>
</dbReference>
<dbReference type="PANTHER" id="PTHR14269">
    <property type="entry name" value="CDP-DIACYLGLYCEROL--GLYCEROL-3-PHOSPHATE 3-PHOSPHATIDYLTRANSFERASE-RELATED"/>
    <property type="match status" value="1"/>
</dbReference>
<dbReference type="Pfam" id="PF01066">
    <property type="entry name" value="CDP-OH_P_transf"/>
    <property type="match status" value="1"/>
</dbReference>
<dbReference type="GO" id="GO:0016020">
    <property type="term" value="C:membrane"/>
    <property type="evidence" value="ECO:0007669"/>
    <property type="project" value="UniProtKB-SubCell"/>
</dbReference>
<name>A0AAW0QF98_9PEZI</name>
<accession>A0AAW0QF98</accession>
<reference evidence="11 12" key="1">
    <citation type="submission" date="2023-01" db="EMBL/GenBank/DDBJ databases">
        <title>Analysis of 21 Apiospora genomes using comparative genomics revels a genus with tremendous synthesis potential of carbohydrate active enzymes and secondary metabolites.</title>
        <authorList>
            <person name="Sorensen T."/>
        </authorList>
    </citation>
    <scope>NUCLEOTIDE SEQUENCE [LARGE SCALE GENOMIC DNA]</scope>
    <source>
        <strain evidence="11 12">CBS 117206</strain>
    </source>
</reference>
<evidence type="ECO:0000256" key="8">
    <source>
        <dbReference type="ARBA" id="ARBA00023209"/>
    </source>
</evidence>
<evidence type="ECO:0000256" key="10">
    <source>
        <dbReference type="RuleBase" id="RU003750"/>
    </source>
</evidence>
<dbReference type="EMBL" id="JAQQWP010000009">
    <property type="protein sequence ID" value="KAK8101041.1"/>
    <property type="molecule type" value="Genomic_DNA"/>
</dbReference>
<proteinExistence type="inferred from homology"/>
<dbReference type="PANTHER" id="PTHR14269:SF60">
    <property type="entry name" value="CARDIOLIPIN SYNTHASE (CMP-FORMING)"/>
    <property type="match status" value="1"/>
</dbReference>
<organism evidence="11 12">
    <name type="scientific">Apiospora kogelbergensis</name>
    <dbReference type="NCBI Taxonomy" id="1337665"/>
    <lineage>
        <taxon>Eukaryota</taxon>
        <taxon>Fungi</taxon>
        <taxon>Dikarya</taxon>
        <taxon>Ascomycota</taxon>
        <taxon>Pezizomycotina</taxon>
        <taxon>Sordariomycetes</taxon>
        <taxon>Xylariomycetidae</taxon>
        <taxon>Amphisphaeriales</taxon>
        <taxon>Apiosporaceae</taxon>
        <taxon>Apiospora</taxon>
    </lineage>
</organism>
<keyword evidence="4" id="KW-0812">Transmembrane</keyword>
<dbReference type="Gene3D" id="1.20.120.1760">
    <property type="match status" value="1"/>
</dbReference>
<comment type="caution">
    <text evidence="11">The sequence shown here is derived from an EMBL/GenBank/DDBJ whole genome shotgun (WGS) entry which is preliminary data.</text>
</comment>
<keyword evidence="7" id="KW-0472">Membrane</keyword>
<evidence type="ECO:0000313" key="11">
    <source>
        <dbReference type="EMBL" id="KAK8101041.1"/>
    </source>
</evidence>
<dbReference type="GO" id="GO:0005739">
    <property type="term" value="C:mitochondrion"/>
    <property type="evidence" value="ECO:0007669"/>
    <property type="project" value="TreeGrafter"/>
</dbReference>
<dbReference type="InterPro" id="IPR050324">
    <property type="entry name" value="CDP-alcohol_PTase-I"/>
</dbReference>
<dbReference type="AlphaFoldDB" id="A0AAW0QF98"/>
<dbReference type="Proteomes" id="UP001392437">
    <property type="component" value="Unassembled WGS sequence"/>
</dbReference>
<keyword evidence="8" id="KW-0594">Phospholipid biosynthesis</keyword>
<dbReference type="GO" id="GO:0032049">
    <property type="term" value="P:cardiolipin biosynthetic process"/>
    <property type="evidence" value="ECO:0007669"/>
    <property type="project" value="TreeGrafter"/>
</dbReference>
<comment type="similarity">
    <text evidence="10">Belongs to the CDP-alcohol phosphatidyltransferase class-I family.</text>
</comment>
<keyword evidence="12" id="KW-1185">Reference proteome</keyword>
<evidence type="ECO:0000256" key="7">
    <source>
        <dbReference type="ARBA" id="ARBA00023136"/>
    </source>
</evidence>
<dbReference type="InterPro" id="IPR000462">
    <property type="entry name" value="CDP-OH_P_trans"/>
</dbReference>
<keyword evidence="5" id="KW-1133">Transmembrane helix</keyword>
<evidence type="ECO:0000256" key="9">
    <source>
        <dbReference type="ARBA" id="ARBA00023264"/>
    </source>
</evidence>
<dbReference type="FunFam" id="1.20.120.1760:FF:000017">
    <property type="entry name" value="Phosphatidyl synthase"/>
    <property type="match status" value="1"/>
</dbReference>
<evidence type="ECO:0000256" key="5">
    <source>
        <dbReference type="ARBA" id="ARBA00022989"/>
    </source>
</evidence>
<keyword evidence="9" id="KW-1208">Phospholipid metabolism</keyword>
<sequence>MSSRLFLASSGRGANAIRTTVEAPMLLALGPSSLSSGTTTLAPAAASAFVGRMPLLHLARRSLHTRARCQQQLYNHHHYGQPLGATLATTLRITESSPVASSRCNLHTSSAGIGRRSYSRAVALLPSQSRSSCTAGTLHCRRPAAPPSVDPKPAPSGLRKVLPIPSLTAHEDIYTIPNLLTASRLVAAPFIGYAILHDAHAWALGLFVYAGVSDLLDGWIARRWKLQSVVGSVIDPMADKILMTILTICLATKGALPVWVAGIILGRDVGLGLAAIYYRWISLPPPKTFMRYWDFSLPSAEVRPTTISKYNTFLQLALMGATTVAPLLTIDVAMALTSLQYTVAATTVWSGLSYVFSKDAVKILSDSKAKKQ</sequence>
<keyword evidence="2" id="KW-0444">Lipid biosynthesis</keyword>
<keyword evidence="6" id="KW-0443">Lipid metabolism</keyword>
<evidence type="ECO:0000313" key="12">
    <source>
        <dbReference type="Proteomes" id="UP001392437"/>
    </source>
</evidence>
<evidence type="ECO:0000256" key="4">
    <source>
        <dbReference type="ARBA" id="ARBA00022692"/>
    </source>
</evidence>
<dbReference type="InterPro" id="IPR043130">
    <property type="entry name" value="CDP-OH_PTrfase_TM_dom"/>
</dbReference>
<comment type="subcellular location">
    <subcellularLocation>
        <location evidence="1">Membrane</location>
        <topology evidence="1">Multi-pass membrane protein</topology>
    </subcellularLocation>
</comment>
<evidence type="ECO:0000256" key="1">
    <source>
        <dbReference type="ARBA" id="ARBA00004141"/>
    </source>
</evidence>
<dbReference type="GO" id="GO:0043337">
    <property type="term" value="F:cardiolipin synthase (CMP-forming)"/>
    <property type="evidence" value="ECO:0007669"/>
    <property type="project" value="TreeGrafter"/>
</dbReference>
<dbReference type="PROSITE" id="PS00379">
    <property type="entry name" value="CDP_ALCOHOL_P_TRANSF"/>
    <property type="match status" value="1"/>
</dbReference>